<evidence type="ECO:0000313" key="2">
    <source>
        <dbReference type="EMBL" id="MBB3064829.1"/>
    </source>
</evidence>
<keyword evidence="1" id="KW-1133">Transmembrane helix</keyword>
<comment type="caution">
    <text evidence="2">The sequence shown here is derived from an EMBL/GenBank/DDBJ whole genome shotgun (WGS) entry which is preliminary data.</text>
</comment>
<dbReference type="Pfam" id="PF13801">
    <property type="entry name" value="Metal_resist"/>
    <property type="match status" value="1"/>
</dbReference>
<dbReference type="AlphaFoldDB" id="A0A839SS73"/>
<proteinExistence type="predicted"/>
<feature type="transmembrane region" description="Helical" evidence="1">
    <location>
        <begin position="6"/>
        <end position="28"/>
    </location>
</feature>
<evidence type="ECO:0000256" key="1">
    <source>
        <dbReference type="SAM" id="Phobius"/>
    </source>
</evidence>
<name>A0A839SS73_9PROT</name>
<keyword evidence="1" id="KW-0472">Membrane</keyword>
<evidence type="ECO:0000313" key="3">
    <source>
        <dbReference type="Proteomes" id="UP000581135"/>
    </source>
</evidence>
<dbReference type="RefSeq" id="WP_183415624.1">
    <property type="nucleotide sequence ID" value="NZ_JACHXA010000002.1"/>
</dbReference>
<sequence>MNKSRFLWLLLIGSLALNVFFVGGALYYRSMAGHLRGNPEARIEYLRDRLNLTDMQVEELGNLRRTMQELREGREESRAERRRDLWALMVKPELDRDALRAIMLKAQDERVERWMEMAEIMHRYLADLSPEQRAAFVEMAQDRDFFRRFMGRDHRGH</sequence>
<dbReference type="InterPro" id="IPR025961">
    <property type="entry name" value="Metal_resist"/>
</dbReference>
<dbReference type="Gene3D" id="1.20.120.1490">
    <property type="match status" value="1"/>
</dbReference>
<gene>
    <name evidence="2" type="ORF">FHR98_001101</name>
</gene>
<accession>A0A839SS73</accession>
<dbReference type="EMBL" id="JACHXA010000002">
    <property type="protein sequence ID" value="MBB3064829.1"/>
    <property type="molecule type" value="Genomic_DNA"/>
</dbReference>
<keyword evidence="3" id="KW-1185">Reference proteome</keyword>
<protein>
    <submittedName>
        <fullName evidence="2">Spy/CpxP family protein refolding chaperone</fullName>
    </submittedName>
</protein>
<keyword evidence="1" id="KW-0812">Transmembrane</keyword>
<reference evidence="2 3" key="1">
    <citation type="submission" date="2020-08" db="EMBL/GenBank/DDBJ databases">
        <title>Genomic Encyclopedia of Type Strains, Phase III (KMG-III): the genomes of soil and plant-associated and newly described type strains.</title>
        <authorList>
            <person name="Whitman W."/>
        </authorList>
    </citation>
    <scope>NUCLEOTIDE SEQUENCE [LARGE SCALE GENOMIC DNA]</scope>
    <source>
        <strain evidence="2 3">CECT 8803</strain>
    </source>
</reference>
<dbReference type="Proteomes" id="UP000581135">
    <property type="component" value="Unassembled WGS sequence"/>
</dbReference>
<organism evidence="2 3">
    <name type="scientific">Limibacillus halophilus</name>
    <dbReference type="NCBI Taxonomy" id="1579333"/>
    <lineage>
        <taxon>Bacteria</taxon>
        <taxon>Pseudomonadati</taxon>
        <taxon>Pseudomonadota</taxon>
        <taxon>Alphaproteobacteria</taxon>
        <taxon>Rhodospirillales</taxon>
        <taxon>Rhodovibrionaceae</taxon>
        <taxon>Limibacillus</taxon>
    </lineage>
</organism>